<dbReference type="SUPFAM" id="SSF47413">
    <property type="entry name" value="lambda repressor-like DNA-binding domains"/>
    <property type="match status" value="1"/>
</dbReference>
<dbReference type="GO" id="GO:0003677">
    <property type="term" value="F:DNA binding"/>
    <property type="evidence" value="ECO:0007669"/>
    <property type="project" value="UniProtKB-KW"/>
</dbReference>
<dbReference type="InterPro" id="IPR001387">
    <property type="entry name" value="Cro/C1-type_HTH"/>
</dbReference>
<dbReference type="GO" id="GO:0003700">
    <property type="term" value="F:DNA-binding transcription factor activity"/>
    <property type="evidence" value="ECO:0007669"/>
    <property type="project" value="TreeGrafter"/>
</dbReference>
<keyword evidence="4" id="KW-1185">Reference proteome</keyword>
<dbReference type="Pfam" id="PF01381">
    <property type="entry name" value="HTH_3"/>
    <property type="match status" value="1"/>
</dbReference>
<dbReference type="AlphaFoldDB" id="A0A388TD76"/>
<evidence type="ECO:0000313" key="4">
    <source>
        <dbReference type="Proteomes" id="UP000269352"/>
    </source>
</evidence>
<protein>
    <submittedName>
        <fullName evidence="3">Transcriptional regulator XRE family</fullName>
    </submittedName>
</protein>
<dbReference type="CDD" id="cd00093">
    <property type="entry name" value="HTH_XRE"/>
    <property type="match status" value="1"/>
</dbReference>
<comment type="caution">
    <text evidence="3">The sequence shown here is derived from an EMBL/GenBank/DDBJ whole genome shotgun (WGS) entry which is preliminary data.</text>
</comment>
<keyword evidence="1" id="KW-0238">DNA-binding</keyword>
<dbReference type="InterPro" id="IPR010982">
    <property type="entry name" value="Lambda_DNA-bd_dom_sf"/>
</dbReference>
<reference evidence="3 4" key="1">
    <citation type="journal article" date="2019" name="ISME J.">
        <title>Genome analyses of uncultured TG2/ZB3 bacteria in 'Margulisbacteria' specifically attached to ectosymbiotic spirochetes of protists in the termite gut.</title>
        <authorList>
            <person name="Utami Y.D."/>
            <person name="Kuwahara H."/>
            <person name="Igai K."/>
            <person name="Murakami T."/>
            <person name="Sugaya K."/>
            <person name="Morikawa T."/>
            <person name="Nagura Y."/>
            <person name="Yuki M."/>
            <person name="Deevong P."/>
            <person name="Inoue T."/>
            <person name="Kihara K."/>
            <person name="Lo N."/>
            <person name="Yamada A."/>
            <person name="Ohkuma M."/>
            <person name="Hongoh Y."/>
        </authorList>
    </citation>
    <scope>NUCLEOTIDE SEQUENCE [LARGE SCALE GENOMIC DNA]</scope>
    <source>
        <strain evidence="3">NkOx7-01</strain>
    </source>
</reference>
<evidence type="ECO:0000259" key="2">
    <source>
        <dbReference type="PROSITE" id="PS50943"/>
    </source>
</evidence>
<evidence type="ECO:0000313" key="3">
    <source>
        <dbReference type="EMBL" id="GBR74489.1"/>
    </source>
</evidence>
<dbReference type="Gene3D" id="1.10.260.40">
    <property type="entry name" value="lambda repressor-like DNA-binding domains"/>
    <property type="match status" value="1"/>
</dbReference>
<dbReference type="PROSITE" id="PS50943">
    <property type="entry name" value="HTH_CROC1"/>
    <property type="match status" value="1"/>
</dbReference>
<name>A0A388TD76_TERA1</name>
<dbReference type="InterPro" id="IPR050807">
    <property type="entry name" value="TransReg_Diox_bact_type"/>
</dbReference>
<dbReference type="Proteomes" id="UP000269352">
    <property type="component" value="Unassembled WGS sequence"/>
</dbReference>
<evidence type="ECO:0000256" key="1">
    <source>
        <dbReference type="ARBA" id="ARBA00023125"/>
    </source>
</evidence>
<dbReference type="PANTHER" id="PTHR46797:SF1">
    <property type="entry name" value="METHYLPHOSPHONATE SYNTHASE"/>
    <property type="match status" value="1"/>
</dbReference>
<organism evidence="3 4">
    <name type="scientific">Termititenax aidoneus</name>
    <dbReference type="NCBI Taxonomy" id="2218524"/>
    <lineage>
        <taxon>Bacteria</taxon>
        <taxon>Bacillati</taxon>
        <taxon>Candidatus Margulisiibacteriota</taxon>
        <taxon>Candidatus Termititenacia</taxon>
        <taxon>Candidatus Termititenacales</taxon>
        <taxon>Candidatus Termititenacaceae</taxon>
        <taxon>Candidatus Termititenax</taxon>
    </lineage>
</organism>
<dbReference type="GO" id="GO:0005829">
    <property type="term" value="C:cytosol"/>
    <property type="evidence" value="ECO:0007669"/>
    <property type="project" value="TreeGrafter"/>
</dbReference>
<dbReference type="PANTHER" id="PTHR46797">
    <property type="entry name" value="HTH-TYPE TRANSCRIPTIONAL REGULATOR"/>
    <property type="match status" value="1"/>
</dbReference>
<sequence length="105" mass="12204">MALRETFIRNLRNARKESGLTQTKLADICNTATNYISEIELGKRFPSVEMIEKMAQALQIAPDLLFRNAKKPFKKIINKGAIYKVLRDDIQRQLDRTAEKILRRL</sequence>
<dbReference type="EMBL" id="BGZN01000049">
    <property type="protein sequence ID" value="GBR74489.1"/>
    <property type="molecule type" value="Genomic_DNA"/>
</dbReference>
<feature type="domain" description="HTH cro/C1-type" evidence="2">
    <location>
        <begin position="11"/>
        <end position="65"/>
    </location>
</feature>
<dbReference type="SMART" id="SM00530">
    <property type="entry name" value="HTH_XRE"/>
    <property type="match status" value="1"/>
</dbReference>
<gene>
    <name evidence="3" type="ORF">NO1_1654</name>
</gene>
<proteinExistence type="predicted"/>
<accession>A0A388TD76</accession>